<gene>
    <name evidence="6" type="ORF">FVE67_06265</name>
</gene>
<accession>A0A6H1WTF2</accession>
<dbReference type="GO" id="GO:0009236">
    <property type="term" value="P:cobalamin biosynthetic process"/>
    <property type="evidence" value="ECO:0007669"/>
    <property type="project" value="UniProtKB-UniPathway"/>
</dbReference>
<comment type="similarity">
    <text evidence="2">Belongs to the CobH/CbiC family.</text>
</comment>
<dbReference type="InterPro" id="IPR003722">
    <property type="entry name" value="Cbl_synth_CobH/CbiC"/>
</dbReference>
<dbReference type="GO" id="GO:0016993">
    <property type="term" value="F:precorrin-8X methylmutase activity"/>
    <property type="evidence" value="ECO:0007669"/>
    <property type="project" value="InterPro"/>
</dbReference>
<dbReference type="RefSeq" id="WP_168719779.1">
    <property type="nucleotide sequence ID" value="NZ_CP042909.1"/>
</dbReference>
<protein>
    <submittedName>
        <fullName evidence="6">Precorrin-8X methylmutase</fullName>
    </submittedName>
</protein>
<dbReference type="KEGG" id="tmai:FVE67_06265"/>
<comment type="pathway">
    <text evidence="1">Cofactor biosynthesis; adenosylcobalamin biosynthesis.</text>
</comment>
<dbReference type="UniPathway" id="UPA00148"/>
<evidence type="ECO:0000313" key="6">
    <source>
        <dbReference type="EMBL" id="QJA06429.1"/>
    </source>
</evidence>
<dbReference type="EMBL" id="CP042909">
    <property type="protein sequence ID" value="QJA06429.1"/>
    <property type="molecule type" value="Genomic_DNA"/>
</dbReference>
<reference evidence="6 7" key="1">
    <citation type="submission" date="2019-08" db="EMBL/GenBank/DDBJ databases">
        <title>Complete genome sequence of Thermosulfurimonas marina SU872T, an anaerobic thermophilic chemolithoautotrophic bacterium isolated from a shallow marine hydrothermal vent.</title>
        <authorList>
            <person name="Allioux M."/>
            <person name="Jebbar M."/>
            <person name="Slobodkina G."/>
            <person name="Slobodkin A."/>
            <person name="Moalic Y."/>
            <person name="Frolova A."/>
            <person name="Shao Z."/>
            <person name="Alain K."/>
        </authorList>
    </citation>
    <scope>NUCLEOTIDE SEQUENCE [LARGE SCALE GENOMIC DNA]</scope>
    <source>
        <strain evidence="6 7">SU872</strain>
    </source>
</reference>
<evidence type="ECO:0000256" key="1">
    <source>
        <dbReference type="ARBA" id="ARBA00004953"/>
    </source>
</evidence>
<proteinExistence type="inferred from homology"/>
<dbReference type="InterPro" id="IPR036588">
    <property type="entry name" value="CobH/CbiC_sf"/>
</dbReference>
<dbReference type="SUPFAM" id="SSF63965">
    <property type="entry name" value="Precorrin-8X methylmutase CbiC/CobH"/>
    <property type="match status" value="1"/>
</dbReference>
<evidence type="ECO:0000256" key="4">
    <source>
        <dbReference type="ARBA" id="ARBA00023235"/>
    </source>
</evidence>
<organism evidence="6 7">
    <name type="scientific">Thermosulfurimonas marina</name>
    <dbReference type="NCBI Taxonomy" id="2047767"/>
    <lineage>
        <taxon>Bacteria</taxon>
        <taxon>Pseudomonadati</taxon>
        <taxon>Thermodesulfobacteriota</taxon>
        <taxon>Thermodesulfobacteria</taxon>
        <taxon>Thermodesulfobacteriales</taxon>
        <taxon>Thermodesulfobacteriaceae</taxon>
        <taxon>Thermosulfurimonas</taxon>
    </lineage>
</organism>
<keyword evidence="4" id="KW-0413">Isomerase</keyword>
<dbReference type="Proteomes" id="UP000501253">
    <property type="component" value="Chromosome"/>
</dbReference>
<dbReference type="PANTHER" id="PTHR43588:SF1">
    <property type="entry name" value="COBALT-PRECORRIN-8 METHYLMUTASE"/>
    <property type="match status" value="1"/>
</dbReference>
<dbReference type="PANTHER" id="PTHR43588">
    <property type="entry name" value="COBALT-PRECORRIN-8 METHYLMUTASE"/>
    <property type="match status" value="1"/>
</dbReference>
<dbReference type="Pfam" id="PF02570">
    <property type="entry name" value="CbiC"/>
    <property type="match status" value="1"/>
</dbReference>
<dbReference type="AlphaFoldDB" id="A0A6H1WTF2"/>
<feature type="domain" description="Cobalamin biosynthesis precorrin-8X methylmutase CobH/CbiC" evidence="5">
    <location>
        <begin position="85"/>
        <end position="276"/>
    </location>
</feature>
<dbReference type="Gene3D" id="3.40.50.10230">
    <property type="entry name" value="Cobalamin biosynthesis CobH/CbiC, precorrin-8X methylmutase"/>
    <property type="match status" value="1"/>
</dbReference>
<sequence length="283" mass="30706">MGTVFIAVVERNIRGLPPELKGRFEVVSPEDLSARLEELSRRGVRRVHLAFLGPRPVSLKIPPGMEIRDGREALSDLEAFPEPAEIEAQSFEILRGLCDLSRFPQALHPLVLRLVHAAGELALAESLLIHPDFLPTARRLLKEGRAILTDVEMVRAGISRRLCEALGVKVYSALSEAESPPSGFTRTAWGLRRALEKYPEISLLALGNAPTALLEALKILRESPREVAVIGFPVGFVRAAEAKLLLAESPLPHLTNLGGFGGSALAAAAVNALLHMLHEEKAS</sequence>
<evidence type="ECO:0000256" key="2">
    <source>
        <dbReference type="ARBA" id="ARBA00009774"/>
    </source>
</evidence>
<name>A0A6H1WTF2_9BACT</name>
<evidence type="ECO:0000259" key="5">
    <source>
        <dbReference type="Pfam" id="PF02570"/>
    </source>
</evidence>
<keyword evidence="3" id="KW-0169">Cobalamin biosynthesis</keyword>
<evidence type="ECO:0000313" key="7">
    <source>
        <dbReference type="Proteomes" id="UP000501253"/>
    </source>
</evidence>
<evidence type="ECO:0000256" key="3">
    <source>
        <dbReference type="ARBA" id="ARBA00022573"/>
    </source>
</evidence>
<keyword evidence="7" id="KW-1185">Reference proteome</keyword>